<feature type="compositionally biased region" description="Basic residues" evidence="12">
    <location>
        <begin position="1"/>
        <end position="10"/>
    </location>
</feature>
<dbReference type="Proteomes" id="UP000565745">
    <property type="component" value="Unassembled WGS sequence"/>
</dbReference>
<accession>A0A7W6M5P9</accession>
<dbReference type="NCBIfam" id="TIGR02074">
    <property type="entry name" value="PBP_1a_fam"/>
    <property type="match status" value="1"/>
</dbReference>
<dbReference type="UniPathway" id="UPA00219"/>
<evidence type="ECO:0000256" key="10">
    <source>
        <dbReference type="ARBA" id="ARBA00044770"/>
    </source>
</evidence>
<dbReference type="PANTHER" id="PTHR32282:SF33">
    <property type="entry name" value="PEPTIDOGLYCAN GLYCOSYLTRANSFERASE"/>
    <property type="match status" value="1"/>
</dbReference>
<protein>
    <recommendedName>
        <fullName evidence="10">peptidoglycan glycosyltransferase</fullName>
        <ecNumber evidence="10">2.4.99.28</ecNumber>
    </recommendedName>
</protein>
<keyword evidence="17" id="KW-1185">Reference proteome</keyword>
<dbReference type="GO" id="GO:0030288">
    <property type="term" value="C:outer membrane-bounded periplasmic space"/>
    <property type="evidence" value="ECO:0007669"/>
    <property type="project" value="TreeGrafter"/>
</dbReference>
<dbReference type="Gene3D" id="3.40.710.10">
    <property type="entry name" value="DD-peptidase/beta-lactamase superfamily"/>
    <property type="match status" value="1"/>
</dbReference>
<proteinExistence type="inferred from homology"/>
<dbReference type="GO" id="GO:0009252">
    <property type="term" value="P:peptidoglycan biosynthetic process"/>
    <property type="evidence" value="ECO:0007669"/>
    <property type="project" value="UniProtKB-UniPathway"/>
</dbReference>
<evidence type="ECO:0000256" key="8">
    <source>
        <dbReference type="ARBA" id="ARBA00022801"/>
    </source>
</evidence>
<dbReference type="PANTHER" id="PTHR32282">
    <property type="entry name" value="BINDING PROTEIN TRANSPEPTIDASE, PUTATIVE-RELATED"/>
    <property type="match status" value="1"/>
</dbReference>
<feature type="transmembrane region" description="Helical" evidence="13">
    <location>
        <begin position="76"/>
        <end position="95"/>
    </location>
</feature>
<dbReference type="RefSeq" id="WP_025054970.1">
    <property type="nucleotide sequence ID" value="NZ_JACIFU010000001.1"/>
</dbReference>
<keyword evidence="5" id="KW-0645">Protease</keyword>
<keyword evidence="13" id="KW-0472">Membrane</keyword>
<dbReference type="EC" id="2.4.99.28" evidence="10"/>
<keyword evidence="7" id="KW-0808">Transferase</keyword>
<dbReference type="Pfam" id="PF00912">
    <property type="entry name" value="Transgly"/>
    <property type="match status" value="1"/>
</dbReference>
<keyword evidence="13" id="KW-0812">Transmembrane</keyword>
<comment type="similarity">
    <text evidence="2">In the C-terminal section; belongs to the transpeptidase family.</text>
</comment>
<dbReference type="GO" id="GO:0008955">
    <property type="term" value="F:peptidoglycan glycosyltransferase activity"/>
    <property type="evidence" value="ECO:0007669"/>
    <property type="project" value="UniProtKB-EC"/>
</dbReference>
<evidence type="ECO:0000256" key="4">
    <source>
        <dbReference type="ARBA" id="ARBA00022645"/>
    </source>
</evidence>
<feature type="compositionally biased region" description="Basic residues" evidence="12">
    <location>
        <begin position="28"/>
        <end position="47"/>
    </location>
</feature>
<dbReference type="InterPro" id="IPR001264">
    <property type="entry name" value="Glyco_trans_51"/>
</dbReference>
<feature type="domain" description="Penicillin-binding protein transpeptidase" evidence="14">
    <location>
        <begin position="400"/>
        <end position="637"/>
    </location>
</feature>
<dbReference type="InterPro" id="IPR001460">
    <property type="entry name" value="PCN-bd_Tpept"/>
</dbReference>
<dbReference type="InterPro" id="IPR023346">
    <property type="entry name" value="Lysozyme-like_dom_sf"/>
</dbReference>
<dbReference type="GO" id="GO:0004180">
    <property type="term" value="F:carboxypeptidase activity"/>
    <property type="evidence" value="ECO:0007669"/>
    <property type="project" value="UniProtKB-KW"/>
</dbReference>
<feature type="domain" description="Glycosyl transferase family 51" evidence="15">
    <location>
        <begin position="128"/>
        <end position="313"/>
    </location>
</feature>
<dbReference type="InterPro" id="IPR050396">
    <property type="entry name" value="Glycosyltr_51/Transpeptidase"/>
</dbReference>
<evidence type="ECO:0000256" key="11">
    <source>
        <dbReference type="ARBA" id="ARBA00049902"/>
    </source>
</evidence>
<evidence type="ECO:0000256" key="13">
    <source>
        <dbReference type="SAM" id="Phobius"/>
    </source>
</evidence>
<keyword evidence="9" id="KW-0511">Multifunctional enzyme</keyword>
<evidence type="ECO:0000313" key="16">
    <source>
        <dbReference type="EMBL" id="MBB4172948.1"/>
    </source>
</evidence>
<evidence type="ECO:0000259" key="14">
    <source>
        <dbReference type="Pfam" id="PF00905"/>
    </source>
</evidence>
<dbReference type="Gene3D" id="1.10.3810.10">
    <property type="entry name" value="Biosynthetic peptidoglycan transglycosylase-like"/>
    <property type="match status" value="1"/>
</dbReference>
<evidence type="ECO:0000256" key="1">
    <source>
        <dbReference type="ARBA" id="ARBA00004752"/>
    </source>
</evidence>
<sequence>MSDSSKRKRPLVADKRYPAKGKPANKAVTKKPAKKSAPVRRKAAAPKRPRRGGILGLLSRIVGWFFRLIWKITWRITAVVVLVLALAVGYLYTTLPPLEALLDGRAKGSVTMLDRDGKVFAWRGDQFGGVVTADSVSPNLKNAVIATEDKRFYRHFGVSPRGIASAVRINLSEGRGPLSGHGGSTITQQVAKLICLGEPFDPGAGMTEKEYEASCRRSSIQRKAKEALFSMAMEAKYSKDDILSIYLNRAYMGGGAFGAEAAAQRFFGKPASAVSVAEGAMLAGLLTAPTTLSPTNNLDRSQSRAATVVRLMQEQGYLSETEARAAQDNPAELSQAAEARAGGYFADWVMSTGPEFFTRNTTEDVRIKTTLDQRMQRAAEEGLKWVFENKVREGSKAQAAIVVMSADGAVRAMVGGRKTKVAGAFNRATQALRQTGSAFKPFVFAAALDLGYSPQDLIEDAPYCLNIPGSGEWCPKNYTNSFKGQVTLTQALKDSLNIPAVKISESVGRELVGQVASQFGIQNDLAAGPALALGASESTLIEMTGAYAGILNGGSSVTPYGLVELSLLGDSEPLMGTGGGIGERVIQEGAARQLVYMMEKVISDGTGKRGQFGGRELAGKTGTTSAAKDAWFIGFSADYVAGVWMGYDDNTPLKGVTGGGLPTDIWREVMSRVHEGLPITPLPMDPPIAASAQSQPEAAPAQAPQPRREPQGTIIDQVLRDIFGGGGNGSRSSAPGGAER</sequence>
<dbReference type="SUPFAM" id="SSF56601">
    <property type="entry name" value="beta-lactamase/transpeptidase-like"/>
    <property type="match status" value="1"/>
</dbReference>
<organism evidence="16 17">
    <name type="scientific">Sulfitobacter noctilucicola</name>
    <dbReference type="NCBI Taxonomy" id="1342301"/>
    <lineage>
        <taxon>Bacteria</taxon>
        <taxon>Pseudomonadati</taxon>
        <taxon>Pseudomonadota</taxon>
        <taxon>Alphaproteobacteria</taxon>
        <taxon>Rhodobacterales</taxon>
        <taxon>Roseobacteraceae</taxon>
        <taxon>Sulfitobacter</taxon>
    </lineage>
</organism>
<evidence type="ECO:0000256" key="9">
    <source>
        <dbReference type="ARBA" id="ARBA00023268"/>
    </source>
</evidence>
<evidence type="ECO:0000256" key="2">
    <source>
        <dbReference type="ARBA" id="ARBA00007090"/>
    </source>
</evidence>
<evidence type="ECO:0000256" key="6">
    <source>
        <dbReference type="ARBA" id="ARBA00022676"/>
    </source>
</evidence>
<feature type="compositionally biased region" description="Low complexity" evidence="12">
    <location>
        <begin position="687"/>
        <end position="705"/>
    </location>
</feature>
<comment type="catalytic activity">
    <reaction evidence="11">
        <text>[GlcNAc-(1-&gt;4)-Mur2Ac(oyl-L-Ala-gamma-D-Glu-L-Lys-D-Ala-D-Ala)](n)-di-trans,octa-cis-undecaprenyl diphosphate + beta-D-GlcNAc-(1-&gt;4)-Mur2Ac(oyl-L-Ala-gamma-D-Glu-L-Lys-D-Ala-D-Ala)-di-trans,octa-cis-undecaprenyl diphosphate = [GlcNAc-(1-&gt;4)-Mur2Ac(oyl-L-Ala-gamma-D-Glu-L-Lys-D-Ala-D-Ala)](n+1)-di-trans,octa-cis-undecaprenyl diphosphate + di-trans,octa-cis-undecaprenyl diphosphate + H(+)</text>
        <dbReference type="Rhea" id="RHEA:23708"/>
        <dbReference type="Rhea" id="RHEA-COMP:9602"/>
        <dbReference type="Rhea" id="RHEA-COMP:9603"/>
        <dbReference type="ChEBI" id="CHEBI:15378"/>
        <dbReference type="ChEBI" id="CHEBI:58405"/>
        <dbReference type="ChEBI" id="CHEBI:60033"/>
        <dbReference type="ChEBI" id="CHEBI:78435"/>
        <dbReference type="EC" id="2.4.99.28"/>
    </reaction>
</comment>
<comment type="caution">
    <text evidence="16">The sequence shown here is derived from an EMBL/GenBank/DDBJ whole genome shotgun (WGS) entry which is preliminary data.</text>
</comment>
<dbReference type="AlphaFoldDB" id="A0A7W6M5P9"/>
<feature type="region of interest" description="Disordered" evidence="12">
    <location>
        <begin position="1"/>
        <end position="47"/>
    </location>
</feature>
<evidence type="ECO:0000256" key="5">
    <source>
        <dbReference type="ARBA" id="ARBA00022670"/>
    </source>
</evidence>
<keyword evidence="8" id="KW-0378">Hydrolase</keyword>
<comment type="similarity">
    <text evidence="3">In the N-terminal section; belongs to the glycosyltransferase 51 family.</text>
</comment>
<dbReference type="GO" id="GO:0008658">
    <property type="term" value="F:penicillin binding"/>
    <property type="evidence" value="ECO:0007669"/>
    <property type="project" value="InterPro"/>
</dbReference>
<evidence type="ECO:0000256" key="3">
    <source>
        <dbReference type="ARBA" id="ARBA00007739"/>
    </source>
</evidence>
<gene>
    <name evidence="16" type="ORF">GGR93_000709</name>
</gene>
<dbReference type="EMBL" id="JACIFU010000001">
    <property type="protein sequence ID" value="MBB4172948.1"/>
    <property type="molecule type" value="Genomic_DNA"/>
</dbReference>
<dbReference type="SUPFAM" id="SSF53955">
    <property type="entry name" value="Lysozyme-like"/>
    <property type="match status" value="1"/>
</dbReference>
<keyword evidence="6" id="KW-0328">Glycosyltransferase</keyword>
<dbReference type="InterPro" id="IPR036950">
    <property type="entry name" value="PBP_transglycosylase"/>
</dbReference>
<comment type="pathway">
    <text evidence="1">Cell wall biogenesis; peptidoglycan biosynthesis.</text>
</comment>
<evidence type="ECO:0000313" key="17">
    <source>
        <dbReference type="Proteomes" id="UP000565745"/>
    </source>
</evidence>
<dbReference type="InterPro" id="IPR012338">
    <property type="entry name" value="Beta-lactam/transpept-like"/>
</dbReference>
<feature type="region of interest" description="Disordered" evidence="12">
    <location>
        <begin position="681"/>
        <end position="740"/>
    </location>
</feature>
<dbReference type="Pfam" id="PF00905">
    <property type="entry name" value="Transpeptidase"/>
    <property type="match status" value="1"/>
</dbReference>
<name>A0A7W6M5P9_9RHOB</name>
<evidence type="ECO:0000256" key="12">
    <source>
        <dbReference type="SAM" id="MobiDB-lite"/>
    </source>
</evidence>
<evidence type="ECO:0000256" key="7">
    <source>
        <dbReference type="ARBA" id="ARBA00022679"/>
    </source>
</evidence>
<reference evidence="16 17" key="1">
    <citation type="submission" date="2020-08" db="EMBL/GenBank/DDBJ databases">
        <title>Genomic Encyclopedia of Type Strains, Phase IV (KMG-IV): sequencing the most valuable type-strain genomes for metagenomic binning, comparative biology and taxonomic classification.</title>
        <authorList>
            <person name="Goeker M."/>
        </authorList>
    </citation>
    <scope>NUCLEOTIDE SEQUENCE [LARGE SCALE GENOMIC DNA]</scope>
    <source>
        <strain evidence="16 17">DSM 101015</strain>
    </source>
</reference>
<evidence type="ECO:0000259" key="15">
    <source>
        <dbReference type="Pfam" id="PF00912"/>
    </source>
</evidence>
<keyword evidence="4" id="KW-0121">Carboxypeptidase</keyword>
<dbReference type="GO" id="GO:0006508">
    <property type="term" value="P:proteolysis"/>
    <property type="evidence" value="ECO:0007669"/>
    <property type="project" value="UniProtKB-KW"/>
</dbReference>
<keyword evidence="13" id="KW-1133">Transmembrane helix</keyword>